<gene>
    <name evidence="5" type="ORF">KKP3000_002193</name>
</gene>
<name>A0ABV5AAE9_9BACL</name>
<dbReference type="Gene3D" id="2.60.120.10">
    <property type="entry name" value="Jelly Rolls"/>
    <property type="match status" value="1"/>
</dbReference>
<accession>A0ABV5AAE9</accession>
<evidence type="ECO:0000259" key="4">
    <source>
        <dbReference type="PROSITE" id="PS01124"/>
    </source>
</evidence>
<dbReference type="SMART" id="SM00342">
    <property type="entry name" value="HTH_ARAC"/>
    <property type="match status" value="1"/>
</dbReference>
<evidence type="ECO:0000313" key="5">
    <source>
        <dbReference type="EMBL" id="MFB5189194.1"/>
    </source>
</evidence>
<dbReference type="EMBL" id="JBDXSU010000002">
    <property type="protein sequence ID" value="MFB5189194.1"/>
    <property type="molecule type" value="Genomic_DNA"/>
</dbReference>
<dbReference type="PANTHER" id="PTHR43280:SF28">
    <property type="entry name" value="HTH-TYPE TRANSCRIPTIONAL ACTIVATOR RHAS"/>
    <property type="match status" value="1"/>
</dbReference>
<protein>
    <submittedName>
        <fullName evidence="5">AraC family transcriptional regulator</fullName>
    </submittedName>
</protein>
<dbReference type="InterPro" id="IPR037923">
    <property type="entry name" value="HTH-like"/>
</dbReference>
<dbReference type="PANTHER" id="PTHR43280">
    <property type="entry name" value="ARAC-FAMILY TRANSCRIPTIONAL REGULATOR"/>
    <property type="match status" value="1"/>
</dbReference>
<comment type="caution">
    <text evidence="5">The sequence shown here is derived from an EMBL/GenBank/DDBJ whole genome shotgun (WGS) entry which is preliminary data.</text>
</comment>
<dbReference type="InterPro" id="IPR018060">
    <property type="entry name" value="HTH_AraC"/>
</dbReference>
<dbReference type="InterPro" id="IPR009057">
    <property type="entry name" value="Homeodomain-like_sf"/>
</dbReference>
<dbReference type="PROSITE" id="PS00041">
    <property type="entry name" value="HTH_ARAC_FAMILY_1"/>
    <property type="match status" value="1"/>
</dbReference>
<feature type="domain" description="HTH araC/xylS-type" evidence="4">
    <location>
        <begin position="193"/>
        <end position="291"/>
    </location>
</feature>
<dbReference type="InterPro" id="IPR014710">
    <property type="entry name" value="RmlC-like_jellyroll"/>
</dbReference>
<dbReference type="RefSeq" id="WP_275472662.1">
    <property type="nucleotide sequence ID" value="NZ_CP162940.1"/>
</dbReference>
<keyword evidence="1" id="KW-0805">Transcription regulation</keyword>
<keyword evidence="2" id="KW-0238">DNA-binding</keyword>
<dbReference type="PROSITE" id="PS01124">
    <property type="entry name" value="HTH_ARAC_FAMILY_2"/>
    <property type="match status" value="1"/>
</dbReference>
<evidence type="ECO:0000256" key="1">
    <source>
        <dbReference type="ARBA" id="ARBA00023015"/>
    </source>
</evidence>
<reference evidence="5 6" key="1">
    <citation type="journal article" date="2024" name="Int. J. Mol. Sci.">
        <title>Exploration of Alicyclobacillus spp. Genome in Search of Antibiotic Resistance.</title>
        <authorList>
            <person name="Bucka-Kolendo J."/>
            <person name="Kiousi D.E."/>
            <person name="Dekowska A."/>
            <person name="Mikolajczuk-Szczyrba A."/>
            <person name="Karadedos D.M."/>
            <person name="Michael P."/>
            <person name="Galanis A."/>
            <person name="Sokolowska B."/>
        </authorList>
    </citation>
    <scope>NUCLEOTIDE SEQUENCE [LARGE SCALE GENOMIC DNA]</scope>
    <source>
        <strain evidence="5 6">KKP 3000</strain>
    </source>
</reference>
<keyword evidence="6" id="KW-1185">Reference proteome</keyword>
<evidence type="ECO:0000256" key="2">
    <source>
        <dbReference type="ARBA" id="ARBA00023125"/>
    </source>
</evidence>
<dbReference type="Proteomes" id="UP001579974">
    <property type="component" value="Unassembled WGS sequence"/>
</dbReference>
<sequence>MQLCSESFMKEKFPFCIMSMVHDADHIPGVHGHDFIELVYVVSGQARHMFQHESYQLNAGDVFIINPGEVHNYSVDPGHQLEIINCLFLPHLIKDSLLSELEISNSMDYFYVHPFLNTNDRFHHRLNLSGDEAVRVLSILQNMMHEMDAKQIGYPTLIRMQMVELLVILSRYYQLSREQKTSCHARENALIAARICGYLERHYDQKITLSQLSDLFHISTRQLNRVFKQETGMSVIEKVHQIRLTRAKALLSETTEKVISIAALVGYEDPAFFSRLFSRHMGCSPSHYRSRISSQPS</sequence>
<evidence type="ECO:0000313" key="6">
    <source>
        <dbReference type="Proteomes" id="UP001579974"/>
    </source>
</evidence>
<dbReference type="InterPro" id="IPR020449">
    <property type="entry name" value="Tscrpt_reg_AraC-type_HTH"/>
</dbReference>
<dbReference type="Pfam" id="PF02311">
    <property type="entry name" value="AraC_binding"/>
    <property type="match status" value="1"/>
</dbReference>
<evidence type="ECO:0000256" key="3">
    <source>
        <dbReference type="ARBA" id="ARBA00023163"/>
    </source>
</evidence>
<dbReference type="InterPro" id="IPR003313">
    <property type="entry name" value="AraC-bd"/>
</dbReference>
<dbReference type="InterPro" id="IPR018062">
    <property type="entry name" value="HTH_AraC-typ_CS"/>
</dbReference>
<keyword evidence="3" id="KW-0804">Transcription</keyword>
<dbReference type="PRINTS" id="PR00032">
    <property type="entry name" value="HTHARAC"/>
</dbReference>
<proteinExistence type="predicted"/>
<dbReference type="Pfam" id="PF12833">
    <property type="entry name" value="HTH_18"/>
    <property type="match status" value="1"/>
</dbReference>
<organism evidence="5 6">
    <name type="scientific">Alicyclobacillus fastidiosus</name>
    <dbReference type="NCBI Taxonomy" id="392011"/>
    <lineage>
        <taxon>Bacteria</taxon>
        <taxon>Bacillati</taxon>
        <taxon>Bacillota</taxon>
        <taxon>Bacilli</taxon>
        <taxon>Bacillales</taxon>
        <taxon>Alicyclobacillaceae</taxon>
        <taxon>Alicyclobacillus</taxon>
    </lineage>
</organism>
<dbReference type="Gene3D" id="1.10.10.60">
    <property type="entry name" value="Homeodomain-like"/>
    <property type="match status" value="2"/>
</dbReference>
<dbReference type="SUPFAM" id="SSF46689">
    <property type="entry name" value="Homeodomain-like"/>
    <property type="match status" value="2"/>
</dbReference>
<dbReference type="SUPFAM" id="SSF51215">
    <property type="entry name" value="Regulatory protein AraC"/>
    <property type="match status" value="1"/>
</dbReference>